<dbReference type="EMBL" id="QEKW01000018">
    <property type="protein sequence ID" value="PVZ04253.1"/>
    <property type="molecule type" value="Genomic_DNA"/>
</dbReference>
<evidence type="ECO:0000256" key="1">
    <source>
        <dbReference type="SAM" id="MobiDB-lite"/>
    </source>
</evidence>
<dbReference type="GO" id="GO:0005829">
    <property type="term" value="C:cytosol"/>
    <property type="evidence" value="ECO:0007669"/>
    <property type="project" value="TreeGrafter"/>
</dbReference>
<dbReference type="PANTHER" id="PTHR21197">
    <property type="entry name" value="UDP-GALACTOPYRANOSE MUTASE"/>
    <property type="match status" value="1"/>
</dbReference>
<dbReference type="NCBIfam" id="NF005548">
    <property type="entry name" value="PRK07208.1-4"/>
    <property type="match status" value="1"/>
</dbReference>
<feature type="domain" description="Amine oxidase" evidence="2">
    <location>
        <begin position="22"/>
        <end position="385"/>
    </location>
</feature>
<sequence length="517" mass="58010">MRSEPEGTQPGTGILIIGAGPAGLTAAYELGRHERPATVLEADDVVGGISRTVERDGWRFDIGGHRFFTKVPRVRALWHEILGERDFLLRPRQSRILYRDRFYDYPLRPVGALRTLGPVEALLCTLSYVRARIRPPADQSHLEGWVAARFGRRLYRHFFKTYNEKVWGVPATDIAADWASQRIKDVSLATAVWSGLRPGRRDTAITSLIEEFHYPRHGPGMMWERCRELVEAAGSKVALEQTVTRIRHRDGRVHGVEASTDDGAVTTYRCGEVFSSMPLPDLVRAMDPPPPPRVRAAADALGFRDFLTVALVVPERSAFPDNWIYVHAPQVRVGRIQNFGAWSESMVKPGRTCLGLEYFVFEGDDLWELPDADLVALGTRELAELGLVDPEGVEAGYVVRMPKAYPVYDHEYRANVAVLRAWLDEHATNVHPIGRNGQHRYNNQDHSMLTAALAVENVLFGAGHDIWAVNVEADYHEEGAAEQHARTGRDAPILPRRPTRAVPDRWPRPGRSDPRAG</sequence>
<dbReference type="Pfam" id="PF01593">
    <property type="entry name" value="Amino_oxidase"/>
    <property type="match status" value="1"/>
</dbReference>
<feature type="compositionally biased region" description="Basic and acidic residues" evidence="1">
    <location>
        <begin position="479"/>
        <end position="489"/>
    </location>
</feature>
<dbReference type="Proteomes" id="UP000245639">
    <property type="component" value="Unassembled WGS sequence"/>
</dbReference>
<dbReference type="OrthoDB" id="337830at2"/>
<name>A0A2U1EWD6_9PSEU</name>
<gene>
    <name evidence="3" type="ORF">C8D89_11841</name>
</gene>
<dbReference type="NCBIfam" id="NF005545">
    <property type="entry name" value="PRK07208.1-1"/>
    <property type="match status" value="1"/>
</dbReference>
<evidence type="ECO:0000313" key="4">
    <source>
        <dbReference type="Proteomes" id="UP000245639"/>
    </source>
</evidence>
<dbReference type="Gene3D" id="3.50.50.60">
    <property type="entry name" value="FAD/NAD(P)-binding domain"/>
    <property type="match status" value="1"/>
</dbReference>
<dbReference type="NCBIfam" id="NF005547">
    <property type="entry name" value="PRK07208.1-3"/>
    <property type="match status" value="1"/>
</dbReference>
<reference evidence="3 4" key="1">
    <citation type="submission" date="2018-04" db="EMBL/GenBank/DDBJ databases">
        <title>Genomic Encyclopedia of Type Strains, Phase IV (KMG-IV): sequencing the most valuable type-strain genomes for metagenomic binning, comparative biology and taxonomic classification.</title>
        <authorList>
            <person name="Goeker M."/>
        </authorList>
    </citation>
    <scope>NUCLEOTIDE SEQUENCE [LARGE SCALE GENOMIC DNA]</scope>
    <source>
        <strain evidence="3 4">DSM 45771</strain>
    </source>
</reference>
<dbReference type="SUPFAM" id="SSF51905">
    <property type="entry name" value="FAD/NAD(P)-binding domain"/>
    <property type="match status" value="1"/>
</dbReference>
<dbReference type="GO" id="GO:0008767">
    <property type="term" value="F:UDP-galactopyranose mutase activity"/>
    <property type="evidence" value="ECO:0007669"/>
    <property type="project" value="TreeGrafter"/>
</dbReference>
<dbReference type="PRINTS" id="PR00419">
    <property type="entry name" value="ADXRDTASE"/>
</dbReference>
<dbReference type="AlphaFoldDB" id="A0A2U1EWD6"/>
<dbReference type="InterPro" id="IPR036188">
    <property type="entry name" value="FAD/NAD-bd_sf"/>
</dbReference>
<dbReference type="RefSeq" id="WP_116710666.1">
    <property type="nucleotide sequence ID" value="NZ_QEKW01000018.1"/>
</dbReference>
<feature type="compositionally biased region" description="Basic and acidic residues" evidence="1">
    <location>
        <begin position="502"/>
        <end position="517"/>
    </location>
</feature>
<dbReference type="PANTHER" id="PTHR21197:SF0">
    <property type="entry name" value="UDP-GALACTOPYRANOSE MUTASE"/>
    <property type="match status" value="1"/>
</dbReference>
<evidence type="ECO:0000259" key="2">
    <source>
        <dbReference type="Pfam" id="PF01593"/>
    </source>
</evidence>
<dbReference type="InterPro" id="IPR002937">
    <property type="entry name" value="Amino_oxidase"/>
</dbReference>
<evidence type="ECO:0000313" key="3">
    <source>
        <dbReference type="EMBL" id="PVZ04253.1"/>
    </source>
</evidence>
<dbReference type="GO" id="GO:0016491">
    <property type="term" value="F:oxidoreductase activity"/>
    <property type="evidence" value="ECO:0007669"/>
    <property type="project" value="InterPro"/>
</dbReference>
<dbReference type="GO" id="GO:0050660">
    <property type="term" value="F:flavin adenine dinucleotide binding"/>
    <property type="evidence" value="ECO:0007669"/>
    <property type="project" value="TreeGrafter"/>
</dbReference>
<organism evidence="3 4">
    <name type="scientific">Actinomycetospora cinnamomea</name>
    <dbReference type="NCBI Taxonomy" id="663609"/>
    <lineage>
        <taxon>Bacteria</taxon>
        <taxon>Bacillati</taxon>
        <taxon>Actinomycetota</taxon>
        <taxon>Actinomycetes</taxon>
        <taxon>Pseudonocardiales</taxon>
        <taxon>Pseudonocardiaceae</taxon>
        <taxon>Actinomycetospora</taxon>
    </lineage>
</organism>
<comment type="caution">
    <text evidence="3">The sequence shown here is derived from an EMBL/GenBank/DDBJ whole genome shotgun (WGS) entry which is preliminary data.</text>
</comment>
<proteinExistence type="predicted"/>
<feature type="region of interest" description="Disordered" evidence="1">
    <location>
        <begin position="479"/>
        <end position="517"/>
    </location>
</feature>
<protein>
    <submittedName>
        <fullName evidence="3">UDP-galactopyranose mutase</fullName>
    </submittedName>
</protein>
<accession>A0A2U1EWD6</accession>
<keyword evidence="4" id="KW-1185">Reference proteome</keyword>